<dbReference type="AlphaFoldDB" id="A0AAW5JJG7"/>
<name>A0AAW5JJG7_9FIRM</name>
<reference evidence="1" key="1">
    <citation type="submission" date="2022-06" db="EMBL/GenBank/DDBJ databases">
        <title>Isolation of gut microbiota from human fecal samples.</title>
        <authorList>
            <person name="Pamer E.G."/>
            <person name="Barat B."/>
            <person name="Waligurski E."/>
            <person name="Medina S."/>
            <person name="Paddock L."/>
            <person name="Mostad J."/>
        </authorList>
    </citation>
    <scope>NUCLEOTIDE SEQUENCE</scope>
    <source>
        <strain evidence="1">DFI.9.91</strain>
    </source>
</reference>
<proteinExistence type="predicted"/>
<protein>
    <submittedName>
        <fullName evidence="1">Uncharacterized protein</fullName>
    </submittedName>
</protein>
<organism evidence="1 2">
    <name type="scientific">Intestinimonas massiliensis</name>
    <name type="common">ex Afouda et al. 2020</name>
    <dbReference type="NCBI Taxonomy" id="1673721"/>
    <lineage>
        <taxon>Bacteria</taxon>
        <taxon>Bacillati</taxon>
        <taxon>Bacillota</taxon>
        <taxon>Clostridia</taxon>
        <taxon>Eubacteriales</taxon>
        <taxon>Intestinimonas</taxon>
    </lineage>
</organism>
<dbReference type="EMBL" id="JANFYS010000004">
    <property type="protein sequence ID" value="MCQ4769508.1"/>
    <property type="molecule type" value="Genomic_DNA"/>
</dbReference>
<comment type="caution">
    <text evidence="1">The sequence shown here is derived from an EMBL/GenBank/DDBJ whole genome shotgun (WGS) entry which is preliminary data.</text>
</comment>
<dbReference type="Proteomes" id="UP001204562">
    <property type="component" value="Unassembled WGS sequence"/>
</dbReference>
<sequence length="77" mass="9015">MFEYQAEQERLCRTDMGEYTAFAVRACRRCGGQRETVALISDVFLDEGTAERCVRQWNRMELDVIHLWDVIDDLLGL</sequence>
<evidence type="ECO:0000313" key="1">
    <source>
        <dbReference type="EMBL" id="MCQ4769508.1"/>
    </source>
</evidence>
<gene>
    <name evidence="1" type="ORF">NE579_03365</name>
</gene>
<dbReference type="RefSeq" id="WP_256303257.1">
    <property type="nucleotide sequence ID" value="NZ_JANFYS010000004.1"/>
</dbReference>
<evidence type="ECO:0000313" key="2">
    <source>
        <dbReference type="Proteomes" id="UP001204562"/>
    </source>
</evidence>
<accession>A0AAW5JJG7</accession>